<dbReference type="InterPro" id="IPR001313">
    <property type="entry name" value="Pumilio_RNA-bd_rpt"/>
</dbReference>
<dbReference type="SMART" id="SM00025">
    <property type="entry name" value="Pumilio"/>
    <property type="match status" value="6"/>
</dbReference>
<sequence>MPREHRKRGKRKRNDIVHENNQEEALDEQEKTKDDLPSWIEAATPEDSPNIDVPFGFCDPDVKAYFRTVDKQLKEWQELGMENKNEEIDDPNLERRMFFAAALTEMQGKELQLATDPDTAVILERMIHSMDDLARRIFTSTLTGSIIGVAKHRFGSHVLETLFEAASLTIDRECRNIFPAAQSLPQFADQATMGDLISQICREVTDSAPSLLNEPFGSHVLQRLVILLVPSLSHLQSKQDLRSKRSAGYRAKVGPMKSIFDEEPAEDKRHVPLEYESMALGILKRIRDKMSANEVRALAADKVGCPSLRILISLESASNLSNQSNSLMDSVLMGMIDSYETSNDATIAESDYIGTLLRDATASHLFQTVIQLAPEPIFGLLWSIYFVGKLNRLAVHPVANFVVATAFGRLDDEQLRNAIVEMKGVVAKCFKQQRLGPVTALIQQSAALNIGPEEIVDVICNALEVEADGKGLILQILGTNFETNPQNESRADTVSVQGVLLLQAILRLPSPHNEIIILMPSDIASFEDLPAETKLALSHNATSSRVVDAMIESPTLSRKSKRAVVLAYIGNYERLVDDRIGSRVGDRFWAYADPYLKEKIARSLIPHQQTLSASYYGKFFARKLQLTLLQRKPEEWKAMQSRETVGAQVVDSNSQVQKQHNVPVETKPNKDSTGTSKGVHTAGVEGQEMEGDEGGKEKKRQRKRKREEEGDEIDALFAGVKENRFGKVSAQSSATPIGASKTTVAEEKPKPKDLESVLNAIKAAPKNETTKRRKG</sequence>
<dbReference type="SUPFAM" id="SSF48371">
    <property type="entry name" value="ARM repeat"/>
    <property type="match status" value="2"/>
</dbReference>
<dbReference type="eggNOG" id="KOG2188">
    <property type="taxonomic scope" value="Eukaryota"/>
</dbReference>
<feature type="compositionally biased region" description="Polar residues" evidence="6">
    <location>
        <begin position="729"/>
        <end position="743"/>
    </location>
</feature>
<dbReference type="GO" id="GO:0005730">
    <property type="term" value="C:nucleolus"/>
    <property type="evidence" value="ECO:0007669"/>
    <property type="project" value="TreeGrafter"/>
</dbReference>
<feature type="repeat" description="Pumilio" evidence="5">
    <location>
        <begin position="141"/>
        <end position="179"/>
    </location>
</feature>
<comment type="caution">
    <text evidence="7">The sequence shown here is derived from an EMBL/GenBank/DDBJ whole genome shotgun (WGS) entry which is preliminary data.</text>
</comment>
<name>G4TWP2_SERID</name>
<dbReference type="STRING" id="1109443.G4TWP2"/>
<dbReference type="InterPro" id="IPR016024">
    <property type="entry name" value="ARM-type_fold"/>
</dbReference>
<dbReference type="InterPro" id="IPR040000">
    <property type="entry name" value="NOP9"/>
</dbReference>
<dbReference type="FunCoup" id="G4TWP2">
    <property type="interactions" value="459"/>
</dbReference>
<dbReference type="PANTHER" id="PTHR13102">
    <property type="entry name" value="NUCLEOLAR PROTEIN 9"/>
    <property type="match status" value="1"/>
</dbReference>
<dbReference type="GO" id="GO:0000447">
    <property type="term" value="P:endonucleolytic cleavage in ITS1 to separate SSU-rRNA from 5.8S rRNA and LSU-rRNA from tricistronic rRNA transcript (SSU-rRNA, 5.8S rRNA, LSU-rRNA)"/>
    <property type="evidence" value="ECO:0007669"/>
    <property type="project" value="TreeGrafter"/>
</dbReference>
<dbReference type="PANTHER" id="PTHR13102:SF0">
    <property type="entry name" value="NUCLEOLAR PROTEIN 9"/>
    <property type="match status" value="1"/>
</dbReference>
<keyword evidence="2" id="KW-0677">Repeat</keyword>
<dbReference type="GO" id="GO:0000472">
    <property type="term" value="P:endonucleolytic cleavage to generate mature 5'-end of SSU-rRNA from (SSU-rRNA, 5.8S rRNA, LSU-rRNA)"/>
    <property type="evidence" value="ECO:0007669"/>
    <property type="project" value="TreeGrafter"/>
</dbReference>
<dbReference type="PROSITE" id="PS50302">
    <property type="entry name" value="PUM"/>
    <property type="match status" value="1"/>
</dbReference>
<dbReference type="GO" id="GO:0030688">
    <property type="term" value="C:preribosome, small subunit precursor"/>
    <property type="evidence" value="ECO:0007669"/>
    <property type="project" value="TreeGrafter"/>
</dbReference>
<dbReference type="Gene3D" id="1.25.10.10">
    <property type="entry name" value="Leucine-rich Repeat Variant"/>
    <property type="match status" value="2"/>
</dbReference>
<reference evidence="7 8" key="1">
    <citation type="journal article" date="2011" name="PLoS Pathog.">
        <title>Endophytic Life Strategies Decoded by Genome and Transcriptome Analyses of the Mutualistic Root Symbiont Piriformospora indica.</title>
        <authorList>
            <person name="Zuccaro A."/>
            <person name="Lahrmann U."/>
            <person name="Guldener U."/>
            <person name="Langen G."/>
            <person name="Pfiffi S."/>
            <person name="Biedenkopf D."/>
            <person name="Wong P."/>
            <person name="Samans B."/>
            <person name="Grimm C."/>
            <person name="Basiewicz M."/>
            <person name="Murat C."/>
            <person name="Martin F."/>
            <person name="Kogel K.H."/>
        </authorList>
    </citation>
    <scope>NUCLEOTIDE SEQUENCE [LARGE SCALE GENOMIC DNA]</scope>
    <source>
        <strain evidence="7 8">DSM 11827</strain>
    </source>
</reference>
<organism evidence="7 8">
    <name type="scientific">Serendipita indica (strain DSM 11827)</name>
    <name type="common">Root endophyte fungus</name>
    <name type="synonym">Piriformospora indica</name>
    <dbReference type="NCBI Taxonomy" id="1109443"/>
    <lineage>
        <taxon>Eukaryota</taxon>
        <taxon>Fungi</taxon>
        <taxon>Dikarya</taxon>
        <taxon>Basidiomycota</taxon>
        <taxon>Agaricomycotina</taxon>
        <taxon>Agaricomycetes</taxon>
        <taxon>Sebacinales</taxon>
        <taxon>Serendipitaceae</taxon>
        <taxon>Serendipita</taxon>
    </lineage>
</organism>
<dbReference type="InterPro" id="IPR011989">
    <property type="entry name" value="ARM-like"/>
</dbReference>
<dbReference type="GO" id="GO:0000480">
    <property type="term" value="P:endonucleolytic cleavage in 5'-ETS of tricistronic rRNA transcript (SSU-rRNA, 5.8S rRNA, LSU-rRNA)"/>
    <property type="evidence" value="ECO:0007669"/>
    <property type="project" value="TreeGrafter"/>
</dbReference>
<proteinExistence type="predicted"/>
<dbReference type="GO" id="GO:0000056">
    <property type="term" value="P:ribosomal small subunit export from nucleus"/>
    <property type="evidence" value="ECO:0007669"/>
    <property type="project" value="TreeGrafter"/>
</dbReference>
<feature type="compositionally biased region" description="Basic and acidic residues" evidence="6">
    <location>
        <begin position="744"/>
        <end position="755"/>
    </location>
</feature>
<feature type="region of interest" description="Disordered" evidence="6">
    <location>
        <begin position="647"/>
        <end position="775"/>
    </location>
</feature>
<dbReference type="GO" id="GO:0030686">
    <property type="term" value="C:90S preribosome"/>
    <property type="evidence" value="ECO:0007669"/>
    <property type="project" value="TreeGrafter"/>
</dbReference>
<evidence type="ECO:0000256" key="3">
    <source>
        <dbReference type="ARBA" id="ARBA00030932"/>
    </source>
</evidence>
<dbReference type="OrthoDB" id="392571at2759"/>
<dbReference type="InParanoid" id="G4TWP2"/>
<dbReference type="HOGENOM" id="CLU_008720_0_0_1"/>
<evidence type="ECO:0000313" key="7">
    <source>
        <dbReference type="EMBL" id="CCA75735.1"/>
    </source>
</evidence>
<evidence type="ECO:0000313" key="8">
    <source>
        <dbReference type="Proteomes" id="UP000007148"/>
    </source>
</evidence>
<dbReference type="Pfam" id="PF22493">
    <property type="entry name" value="PUF_NOP9"/>
    <property type="match status" value="1"/>
</dbReference>
<evidence type="ECO:0000256" key="6">
    <source>
        <dbReference type="SAM" id="MobiDB-lite"/>
    </source>
</evidence>
<dbReference type="GO" id="GO:0003723">
    <property type="term" value="F:RNA binding"/>
    <property type="evidence" value="ECO:0007669"/>
    <property type="project" value="InterPro"/>
</dbReference>
<feature type="region of interest" description="Disordered" evidence="6">
    <location>
        <begin position="1"/>
        <end position="45"/>
    </location>
</feature>
<evidence type="ECO:0000256" key="2">
    <source>
        <dbReference type="ARBA" id="ARBA00022737"/>
    </source>
</evidence>
<feature type="compositionally biased region" description="Basic residues" evidence="6">
    <location>
        <begin position="1"/>
        <end position="13"/>
    </location>
</feature>
<keyword evidence="8" id="KW-1185">Reference proteome</keyword>
<dbReference type="EMBL" id="CAFZ01000509">
    <property type="protein sequence ID" value="CCA75735.1"/>
    <property type="molecule type" value="Genomic_DNA"/>
</dbReference>
<dbReference type="OMA" id="HHLVRNF"/>
<dbReference type="Proteomes" id="UP000007148">
    <property type="component" value="Unassembled WGS sequence"/>
</dbReference>
<feature type="compositionally biased region" description="Polar residues" evidence="6">
    <location>
        <begin position="650"/>
        <end position="660"/>
    </location>
</feature>
<accession>G4TWP2</accession>
<dbReference type="AlphaFoldDB" id="G4TWP2"/>
<protein>
    <recommendedName>
        <fullName evidence="1">Nucleolar protein 9</fullName>
    </recommendedName>
    <alternativeName>
        <fullName evidence="3 4">Pumilio domain-containing protein NOP9</fullName>
    </alternativeName>
</protein>
<gene>
    <name evidence="7" type="ORF">PIIN_09725</name>
</gene>
<evidence type="ECO:0000256" key="5">
    <source>
        <dbReference type="PROSITE-ProRule" id="PRU00317"/>
    </source>
</evidence>
<evidence type="ECO:0000256" key="4">
    <source>
        <dbReference type="ARBA" id="ARBA00031929"/>
    </source>
</evidence>
<evidence type="ECO:0000256" key="1">
    <source>
        <dbReference type="ARBA" id="ARBA00016427"/>
    </source>
</evidence>